<dbReference type="FunCoup" id="K4AEZ1">
    <property type="interactions" value="10"/>
</dbReference>
<dbReference type="PROSITE" id="PS51752">
    <property type="entry name" value="JACALIN_LECTIN"/>
    <property type="match status" value="1"/>
</dbReference>
<evidence type="ECO:0000313" key="4">
    <source>
        <dbReference type="Proteomes" id="UP000004995"/>
    </source>
</evidence>
<dbReference type="InterPro" id="IPR033734">
    <property type="entry name" value="Jacalin-like_lectin_dom_plant"/>
</dbReference>
<keyword evidence="4" id="KW-1185">Reference proteome</keyword>
<dbReference type="eggNOG" id="ENOG502R48H">
    <property type="taxonomic scope" value="Eukaryota"/>
</dbReference>
<evidence type="ECO:0000259" key="2">
    <source>
        <dbReference type="PROSITE" id="PS51752"/>
    </source>
</evidence>
<dbReference type="Gramene" id="KQK90509">
    <property type="protein sequence ID" value="KQK90509"/>
    <property type="gene ID" value="SETIT_037448mg"/>
</dbReference>
<proteinExistence type="predicted"/>
<sequence length="217" mass="22950">MWIRRPVQGASLEEPVAPAARKGEGIAVVHGGRWSEVGGVECEVGKEEDPLLSSFRGRHCESTTDDMSSSAVKVGTWGGDRGSPVDITAAPRRLESISLRWGKVIDWISFTYRDGDGNLHTAGPWGGAAKGQGEGDENITLDASEYVTEVAGTIGPIGDAPHTISSLKFVTNRATYGPFGRGAGTPFNVPLDNASVVAMFARAGDYLDAIGFYVLPL</sequence>
<dbReference type="STRING" id="4555.K4AEZ1"/>
<dbReference type="Gene3D" id="2.100.10.30">
    <property type="entry name" value="Jacalin-like lectin domain"/>
    <property type="match status" value="1"/>
</dbReference>
<dbReference type="Proteomes" id="UP000004995">
    <property type="component" value="Unassembled WGS sequence"/>
</dbReference>
<dbReference type="InterPro" id="IPR036404">
    <property type="entry name" value="Jacalin-like_lectin_dom_sf"/>
</dbReference>
<dbReference type="SUPFAM" id="SSF51101">
    <property type="entry name" value="Mannose-binding lectins"/>
    <property type="match status" value="1"/>
</dbReference>
<evidence type="ECO:0000256" key="1">
    <source>
        <dbReference type="ARBA" id="ARBA00022734"/>
    </source>
</evidence>
<accession>K4AEZ1</accession>
<dbReference type="EMBL" id="AGNK02005942">
    <property type="status" value="NOT_ANNOTATED_CDS"/>
    <property type="molecule type" value="Genomic_DNA"/>
</dbReference>
<dbReference type="PANTHER" id="PTHR46506">
    <property type="entry name" value="OS05G0143600 PROTEIN"/>
    <property type="match status" value="1"/>
</dbReference>
<name>K4AEZ1_SETIT</name>
<reference evidence="3" key="2">
    <citation type="submission" date="2018-08" db="UniProtKB">
        <authorList>
            <consortium name="EnsemblPlants"/>
        </authorList>
    </citation>
    <scope>IDENTIFICATION</scope>
    <source>
        <strain evidence="3">Yugu1</strain>
    </source>
</reference>
<dbReference type="InParanoid" id="K4AEZ1"/>
<dbReference type="GO" id="GO:0030246">
    <property type="term" value="F:carbohydrate binding"/>
    <property type="evidence" value="ECO:0007669"/>
    <property type="project" value="UniProtKB-KW"/>
</dbReference>
<dbReference type="Pfam" id="PF01419">
    <property type="entry name" value="Jacalin"/>
    <property type="match status" value="1"/>
</dbReference>
<protein>
    <recommendedName>
        <fullName evidence="2">Jacalin-type lectin domain-containing protein</fullName>
    </recommendedName>
</protein>
<organism evidence="3 4">
    <name type="scientific">Setaria italica</name>
    <name type="common">Foxtail millet</name>
    <name type="synonym">Panicum italicum</name>
    <dbReference type="NCBI Taxonomy" id="4555"/>
    <lineage>
        <taxon>Eukaryota</taxon>
        <taxon>Viridiplantae</taxon>
        <taxon>Streptophyta</taxon>
        <taxon>Embryophyta</taxon>
        <taxon>Tracheophyta</taxon>
        <taxon>Spermatophyta</taxon>
        <taxon>Magnoliopsida</taxon>
        <taxon>Liliopsida</taxon>
        <taxon>Poales</taxon>
        <taxon>Poaceae</taxon>
        <taxon>PACMAD clade</taxon>
        <taxon>Panicoideae</taxon>
        <taxon>Panicodae</taxon>
        <taxon>Paniceae</taxon>
        <taxon>Cenchrinae</taxon>
        <taxon>Setaria</taxon>
    </lineage>
</organism>
<reference evidence="4" key="1">
    <citation type="journal article" date="2012" name="Nat. Biotechnol.">
        <title>Reference genome sequence of the model plant Setaria.</title>
        <authorList>
            <person name="Bennetzen J.L."/>
            <person name="Schmutz J."/>
            <person name="Wang H."/>
            <person name="Percifield R."/>
            <person name="Hawkins J."/>
            <person name="Pontaroli A.C."/>
            <person name="Estep M."/>
            <person name="Feng L."/>
            <person name="Vaughn J.N."/>
            <person name="Grimwood J."/>
            <person name="Jenkins J."/>
            <person name="Barry K."/>
            <person name="Lindquist E."/>
            <person name="Hellsten U."/>
            <person name="Deshpande S."/>
            <person name="Wang X."/>
            <person name="Wu X."/>
            <person name="Mitros T."/>
            <person name="Triplett J."/>
            <person name="Yang X."/>
            <person name="Ye C.Y."/>
            <person name="Mauro-Herrera M."/>
            <person name="Wang L."/>
            <person name="Li P."/>
            <person name="Sharma M."/>
            <person name="Sharma R."/>
            <person name="Ronald P.C."/>
            <person name="Panaud O."/>
            <person name="Kellogg E.A."/>
            <person name="Brutnell T.P."/>
            <person name="Doust A.N."/>
            <person name="Tuskan G.A."/>
            <person name="Rokhsar D."/>
            <person name="Devos K.M."/>
        </authorList>
    </citation>
    <scope>NUCLEOTIDE SEQUENCE [LARGE SCALE GENOMIC DNA]</scope>
    <source>
        <strain evidence="4">cv. Yugu1</strain>
    </source>
</reference>
<feature type="domain" description="Jacalin-type lectin" evidence="2">
    <location>
        <begin position="71"/>
        <end position="216"/>
    </location>
</feature>
<dbReference type="InterPro" id="IPR001229">
    <property type="entry name" value="Jacalin-like_lectin_dom"/>
</dbReference>
<evidence type="ECO:0000313" key="3">
    <source>
        <dbReference type="EnsemblPlants" id="KQK90509"/>
    </source>
</evidence>
<dbReference type="CDD" id="cd09612">
    <property type="entry name" value="Jacalin"/>
    <property type="match status" value="1"/>
</dbReference>
<dbReference type="SMART" id="SM00915">
    <property type="entry name" value="Jacalin"/>
    <property type="match status" value="1"/>
</dbReference>
<dbReference type="OMA" id="WISFTYR"/>
<keyword evidence="1" id="KW-0430">Lectin</keyword>
<dbReference type="AlphaFoldDB" id="K4AEZ1"/>
<dbReference type="HOGENOM" id="CLU_078923_4_0_1"/>
<dbReference type="EnsemblPlants" id="KQK90509">
    <property type="protein sequence ID" value="KQK90509"/>
    <property type="gene ID" value="SETIT_037448mg"/>
</dbReference>